<evidence type="ECO:0000313" key="2">
    <source>
        <dbReference type="EMBL" id="KAK7052799.1"/>
    </source>
</evidence>
<accession>A0AAW0DM75</accession>
<organism evidence="2 3">
    <name type="scientific">Favolaschia claudopus</name>
    <dbReference type="NCBI Taxonomy" id="2862362"/>
    <lineage>
        <taxon>Eukaryota</taxon>
        <taxon>Fungi</taxon>
        <taxon>Dikarya</taxon>
        <taxon>Basidiomycota</taxon>
        <taxon>Agaricomycotina</taxon>
        <taxon>Agaricomycetes</taxon>
        <taxon>Agaricomycetidae</taxon>
        <taxon>Agaricales</taxon>
        <taxon>Marasmiineae</taxon>
        <taxon>Mycenaceae</taxon>
        <taxon>Favolaschia</taxon>
    </lineage>
</organism>
<comment type="caution">
    <text evidence="2">The sequence shown here is derived from an EMBL/GenBank/DDBJ whole genome shotgun (WGS) entry which is preliminary data.</text>
</comment>
<dbReference type="Proteomes" id="UP001362999">
    <property type="component" value="Unassembled WGS sequence"/>
</dbReference>
<keyword evidence="3" id="KW-1185">Reference proteome</keyword>
<protein>
    <submittedName>
        <fullName evidence="2">Uncharacterized protein</fullName>
    </submittedName>
</protein>
<name>A0AAW0DM75_9AGAR</name>
<reference evidence="2 3" key="1">
    <citation type="journal article" date="2024" name="J Genomics">
        <title>Draft genome sequencing and assembly of Favolaschia claudopus CIRM-BRFM 2984 isolated from oak limbs.</title>
        <authorList>
            <person name="Navarro D."/>
            <person name="Drula E."/>
            <person name="Chaduli D."/>
            <person name="Cazenave R."/>
            <person name="Ahrendt S."/>
            <person name="Wang J."/>
            <person name="Lipzen A."/>
            <person name="Daum C."/>
            <person name="Barry K."/>
            <person name="Grigoriev I.V."/>
            <person name="Favel A."/>
            <person name="Rosso M.N."/>
            <person name="Martin F."/>
        </authorList>
    </citation>
    <scope>NUCLEOTIDE SEQUENCE [LARGE SCALE GENOMIC DNA]</scope>
    <source>
        <strain evidence="2 3">CIRM-BRFM 2984</strain>
    </source>
</reference>
<dbReference type="EMBL" id="JAWWNJ010000007">
    <property type="protein sequence ID" value="KAK7052799.1"/>
    <property type="molecule type" value="Genomic_DNA"/>
</dbReference>
<gene>
    <name evidence="2" type="ORF">R3P38DRAFT_2763132</name>
</gene>
<feature type="region of interest" description="Disordered" evidence="1">
    <location>
        <begin position="106"/>
        <end position="195"/>
    </location>
</feature>
<feature type="region of interest" description="Disordered" evidence="1">
    <location>
        <begin position="377"/>
        <end position="397"/>
    </location>
</feature>
<evidence type="ECO:0000313" key="3">
    <source>
        <dbReference type="Proteomes" id="UP001362999"/>
    </source>
</evidence>
<dbReference type="AlphaFoldDB" id="A0AAW0DM75"/>
<proteinExistence type="predicted"/>
<sequence length="397" mass="43369">MDVAANLVKYSPPESRKNQLKDVAEILVRAAGYFDQPRFANIILSFVGAPSPAHAFHLEDKSAVLREAIFTSREYYHTLYDPDGKRDVSFPAGYDALRRITKAIHEDRSKKAIPPVSTVSSSKGTRKSTRGRSQGEPESEDEDEGTVRAPSPALTTVGADEAPPTGPKAKSALAGKKGVRAHSPAPAKKGKGNKRARIDSVPFHEDSFLTHATAEVYASAPLQVRRRRGPASVVEMGTEFMRNHLALRKRMYFIMVELAVIHENLRSSLARREQLLDEGEKISARLREFPRVLLCRRRRSCSLTRPQGASPGGSPFLQNTRYWLNRFGHLTAHPSAGRHTLPGTSNPVSNCNVDIVAVIHDFRAAAFVAERVFRLKGSGSSVSGSSSSSSSSGKASC</sequence>
<evidence type="ECO:0000256" key="1">
    <source>
        <dbReference type="SAM" id="MobiDB-lite"/>
    </source>
</evidence>